<proteinExistence type="predicted"/>
<keyword evidence="3" id="KW-1185">Reference proteome</keyword>
<evidence type="ECO:0000313" key="3">
    <source>
        <dbReference type="Proteomes" id="UP000230002"/>
    </source>
</evidence>
<evidence type="ECO:0000256" key="1">
    <source>
        <dbReference type="SAM" id="MobiDB-lite"/>
    </source>
</evidence>
<organism evidence="2 3">
    <name type="scientific">Ganoderma sinense ZZ0214-1</name>
    <dbReference type="NCBI Taxonomy" id="1077348"/>
    <lineage>
        <taxon>Eukaryota</taxon>
        <taxon>Fungi</taxon>
        <taxon>Dikarya</taxon>
        <taxon>Basidiomycota</taxon>
        <taxon>Agaricomycotina</taxon>
        <taxon>Agaricomycetes</taxon>
        <taxon>Polyporales</taxon>
        <taxon>Polyporaceae</taxon>
        <taxon>Ganoderma</taxon>
    </lineage>
</organism>
<dbReference type="Proteomes" id="UP000230002">
    <property type="component" value="Unassembled WGS sequence"/>
</dbReference>
<comment type="caution">
    <text evidence="2">The sequence shown here is derived from an EMBL/GenBank/DDBJ whole genome shotgun (WGS) entry which is preliminary data.</text>
</comment>
<gene>
    <name evidence="2" type="ORF">GSI_04233</name>
</gene>
<reference evidence="2 3" key="1">
    <citation type="journal article" date="2015" name="Sci. Rep.">
        <title>Chromosome-level genome map provides insights into diverse defense mechanisms in the medicinal fungus Ganoderma sinense.</title>
        <authorList>
            <person name="Zhu Y."/>
            <person name="Xu J."/>
            <person name="Sun C."/>
            <person name="Zhou S."/>
            <person name="Xu H."/>
            <person name="Nelson D.R."/>
            <person name="Qian J."/>
            <person name="Song J."/>
            <person name="Luo H."/>
            <person name="Xiang L."/>
            <person name="Li Y."/>
            <person name="Xu Z."/>
            <person name="Ji A."/>
            <person name="Wang L."/>
            <person name="Lu S."/>
            <person name="Hayward A."/>
            <person name="Sun W."/>
            <person name="Li X."/>
            <person name="Schwartz D.C."/>
            <person name="Wang Y."/>
            <person name="Chen S."/>
        </authorList>
    </citation>
    <scope>NUCLEOTIDE SEQUENCE [LARGE SCALE GENOMIC DNA]</scope>
    <source>
        <strain evidence="2 3">ZZ0214-1</strain>
    </source>
</reference>
<feature type="region of interest" description="Disordered" evidence="1">
    <location>
        <begin position="1"/>
        <end position="20"/>
    </location>
</feature>
<dbReference type="AlphaFoldDB" id="A0A2G8SIN6"/>
<feature type="compositionally biased region" description="Low complexity" evidence="1">
    <location>
        <begin position="1"/>
        <end position="16"/>
    </location>
</feature>
<name>A0A2G8SIN6_9APHY</name>
<dbReference type="EMBL" id="AYKW01000007">
    <property type="protein sequence ID" value="PIL33610.1"/>
    <property type="molecule type" value="Genomic_DNA"/>
</dbReference>
<accession>A0A2G8SIN6</accession>
<evidence type="ECO:0000313" key="2">
    <source>
        <dbReference type="EMBL" id="PIL33610.1"/>
    </source>
</evidence>
<protein>
    <submittedName>
        <fullName evidence="2">Uncharacterized protein</fullName>
    </submittedName>
</protein>
<feature type="region of interest" description="Disordered" evidence="1">
    <location>
        <begin position="168"/>
        <end position="213"/>
    </location>
</feature>
<sequence>MSPSSSPKSSASHESSTNAKRSSFVCHAASALFSPPHGTPTKATQVLLSLSRVAWIDIDGGKDVPDHVVVLEAMALPDQGGPHRGRQAAQDARVRRHREDGVAQQLSVQHLAPLPVVRPRAHLHHQGQGVQRLALCSCQAVANLKGGPLALAEGVRFCVRDHGSAARRGLVSGHSDAPSRGVAKQAPEGHRNSLNLSRADGYPTRSRMHVRAP</sequence>